<evidence type="ECO:0000313" key="2">
    <source>
        <dbReference type="Proteomes" id="UP000030004"/>
    </source>
</evidence>
<dbReference type="Proteomes" id="UP000030004">
    <property type="component" value="Unassembled WGS sequence"/>
</dbReference>
<evidence type="ECO:0000313" key="1">
    <source>
        <dbReference type="EMBL" id="KGM47513.1"/>
    </source>
</evidence>
<dbReference type="EMBL" id="AQQX01000010">
    <property type="protein sequence ID" value="KGM47513.1"/>
    <property type="molecule type" value="Genomic_DNA"/>
</dbReference>
<organism evidence="1 2">
    <name type="scientific">Pseudooceanicola atlanticus</name>
    <dbReference type="NCBI Taxonomy" id="1461694"/>
    <lineage>
        <taxon>Bacteria</taxon>
        <taxon>Pseudomonadati</taxon>
        <taxon>Pseudomonadota</taxon>
        <taxon>Alphaproteobacteria</taxon>
        <taxon>Rhodobacterales</taxon>
        <taxon>Paracoccaceae</taxon>
        <taxon>Pseudooceanicola</taxon>
    </lineage>
</organism>
<comment type="caution">
    <text evidence="1">The sequence shown here is derived from an EMBL/GenBank/DDBJ whole genome shotgun (WGS) entry which is preliminary data.</text>
</comment>
<accession>A0A0A0EBM7</accession>
<protein>
    <submittedName>
        <fullName evidence="1">Uncharacterized protein</fullName>
    </submittedName>
</protein>
<dbReference type="RefSeq" id="WP_043752465.1">
    <property type="nucleotide sequence ID" value="NZ_AQQX01000010.1"/>
</dbReference>
<keyword evidence="2" id="KW-1185">Reference proteome</keyword>
<dbReference type="AlphaFoldDB" id="A0A0A0EBM7"/>
<sequence>MGRKNQNLLEKVGIISGILFSSLAFYQSINSQKQSERALEQAVSATSFAACIEKSILETVAVREELFAAVEVFRLNQNAFMTYQRELMKDYVSGRQQVTDLEANRSAIIELLLHMETLQDLKSEIPKTVKPITQERILKIITDANTENLEQAEFLDGIEDAYQEIIEILNVEISDSTQNRSEECTA</sequence>
<gene>
    <name evidence="1" type="ORF">ATO9_17980</name>
</gene>
<proteinExistence type="predicted"/>
<reference evidence="1 2" key="1">
    <citation type="journal article" date="2015" name="Antonie Van Leeuwenhoek">
        <title>Pseudooceanicola atlanticus gen. nov. sp. nov., isolated from surface seawater of the Atlantic Ocean and reclassification of Oceanicola batsensis, Oceanicola marinus, Oceanicola nitratireducens, Oceanicola nanhaiensis, Oceanicola antarcticus and Oceanicola flagellatus, as Pseudooceanicola batsensis comb. nov., Pseudooceanicola marinus comb. nov., Pseudooceanicola nitratireducens comb. nov., Pseudooceanicola nanhaiensis comb. nov., Pseudooceanicola antarcticus comb. nov., and Pseudooceanicola flagellatus comb. nov.</title>
        <authorList>
            <person name="Lai Q."/>
            <person name="Li G."/>
            <person name="Liu X."/>
            <person name="Du Y."/>
            <person name="Sun F."/>
            <person name="Shao Z."/>
        </authorList>
    </citation>
    <scope>NUCLEOTIDE SEQUENCE [LARGE SCALE GENOMIC DNA]</scope>
    <source>
        <strain evidence="1 2">22II-s11g</strain>
    </source>
</reference>
<name>A0A0A0EBM7_9RHOB</name>